<keyword evidence="2" id="KW-0812">Transmembrane</keyword>
<name>A0A6A4GSS3_9AGAR</name>
<keyword evidence="4" id="KW-1185">Reference proteome</keyword>
<dbReference type="OrthoDB" id="3022562at2759"/>
<keyword evidence="2" id="KW-0472">Membrane</keyword>
<organism evidence="3 4">
    <name type="scientific">Gymnopus androsaceus JB14</name>
    <dbReference type="NCBI Taxonomy" id="1447944"/>
    <lineage>
        <taxon>Eukaryota</taxon>
        <taxon>Fungi</taxon>
        <taxon>Dikarya</taxon>
        <taxon>Basidiomycota</taxon>
        <taxon>Agaricomycotina</taxon>
        <taxon>Agaricomycetes</taxon>
        <taxon>Agaricomycetidae</taxon>
        <taxon>Agaricales</taxon>
        <taxon>Marasmiineae</taxon>
        <taxon>Omphalotaceae</taxon>
        <taxon>Gymnopus</taxon>
    </lineage>
</organism>
<feature type="region of interest" description="Disordered" evidence="1">
    <location>
        <begin position="1"/>
        <end position="72"/>
    </location>
</feature>
<evidence type="ECO:0000256" key="2">
    <source>
        <dbReference type="SAM" id="Phobius"/>
    </source>
</evidence>
<keyword evidence="2" id="KW-1133">Transmembrane helix</keyword>
<feature type="transmembrane region" description="Helical" evidence="2">
    <location>
        <begin position="140"/>
        <end position="162"/>
    </location>
</feature>
<gene>
    <name evidence="3" type="ORF">BT96DRAFT_947324</name>
</gene>
<evidence type="ECO:0000313" key="4">
    <source>
        <dbReference type="Proteomes" id="UP000799118"/>
    </source>
</evidence>
<reference evidence="3" key="1">
    <citation type="journal article" date="2019" name="Environ. Microbiol.">
        <title>Fungal ecological strategies reflected in gene transcription - a case study of two litter decomposers.</title>
        <authorList>
            <person name="Barbi F."/>
            <person name="Kohler A."/>
            <person name="Barry K."/>
            <person name="Baskaran P."/>
            <person name="Daum C."/>
            <person name="Fauchery L."/>
            <person name="Ihrmark K."/>
            <person name="Kuo A."/>
            <person name="LaButti K."/>
            <person name="Lipzen A."/>
            <person name="Morin E."/>
            <person name="Grigoriev I.V."/>
            <person name="Henrissat B."/>
            <person name="Lindahl B."/>
            <person name="Martin F."/>
        </authorList>
    </citation>
    <scope>NUCLEOTIDE SEQUENCE</scope>
    <source>
        <strain evidence="3">JB14</strain>
    </source>
</reference>
<accession>A0A6A4GSS3</accession>
<sequence>MPAKKEEKNKPLSQSQERRDNAGGEQGHRRNQQCPQKRRKKQTVDGHRDRLRRADTAPSSQTDGAAKRDLESSFGCGGEEGVAAASRYARLKKRQNDDSLGWTQWSVRIVSDSTSLALTKPFGSLPRVISSNYSGFVTCLGHRAIIGFFVFYCTVFTPLIIFRMGSTLKSYDGLVGRRYPELGIFLTSPNMDTMTEPLLGDLTVRLRRDFHYGEHDPIYMPQLFHESTAYLTCIPFPGTGDNLIFWLLPDEATFEPIPGQALSNVPLGLLPTYLLEHLDSAASVISDRINSPTPVSAPANAPGPSSLTNDTKIKEYRARFGYIMSCLRSPSTFPEAFMLFRIAQ</sequence>
<protein>
    <submittedName>
        <fullName evidence="3">Uncharacterized protein</fullName>
    </submittedName>
</protein>
<dbReference type="AlphaFoldDB" id="A0A6A4GSS3"/>
<evidence type="ECO:0000256" key="1">
    <source>
        <dbReference type="SAM" id="MobiDB-lite"/>
    </source>
</evidence>
<evidence type="ECO:0000313" key="3">
    <source>
        <dbReference type="EMBL" id="KAE9388811.1"/>
    </source>
</evidence>
<feature type="compositionally biased region" description="Basic and acidic residues" evidence="1">
    <location>
        <begin position="1"/>
        <end position="28"/>
    </location>
</feature>
<proteinExistence type="predicted"/>
<feature type="compositionally biased region" description="Basic and acidic residues" evidence="1">
    <location>
        <begin position="42"/>
        <end position="55"/>
    </location>
</feature>
<dbReference type="EMBL" id="ML769725">
    <property type="protein sequence ID" value="KAE9388811.1"/>
    <property type="molecule type" value="Genomic_DNA"/>
</dbReference>
<dbReference type="Proteomes" id="UP000799118">
    <property type="component" value="Unassembled WGS sequence"/>
</dbReference>